<dbReference type="RefSeq" id="WP_105865464.1">
    <property type="nucleotide sequence ID" value="NZ_PUEJ01000016.1"/>
</dbReference>
<keyword evidence="3" id="KW-0238">DNA-binding</keyword>
<dbReference type="PANTHER" id="PTHR30126">
    <property type="entry name" value="HTH-TYPE TRANSCRIPTIONAL REGULATOR"/>
    <property type="match status" value="1"/>
</dbReference>
<dbReference type="InterPro" id="IPR005119">
    <property type="entry name" value="LysR_subst-bd"/>
</dbReference>
<keyword evidence="7" id="KW-1185">Reference proteome</keyword>
<dbReference type="InterPro" id="IPR036390">
    <property type="entry name" value="WH_DNA-bd_sf"/>
</dbReference>
<dbReference type="Proteomes" id="UP000237682">
    <property type="component" value="Unassembled WGS sequence"/>
</dbReference>
<reference evidence="6 7" key="1">
    <citation type="submission" date="2018-02" db="EMBL/GenBank/DDBJ databases">
        <title>Whole genome sequencing of endophytic bacterium.</title>
        <authorList>
            <person name="Eedara R."/>
            <person name="Podile A.R."/>
        </authorList>
    </citation>
    <scope>NUCLEOTIDE SEQUENCE [LARGE SCALE GENOMIC DNA]</scope>
    <source>
        <strain evidence="6 7">RP1T</strain>
    </source>
</reference>
<keyword evidence="2" id="KW-0805">Transcription regulation</keyword>
<evidence type="ECO:0000259" key="5">
    <source>
        <dbReference type="PROSITE" id="PS50931"/>
    </source>
</evidence>
<dbReference type="EMBL" id="PUEJ01000016">
    <property type="protein sequence ID" value="PRH84036.1"/>
    <property type="molecule type" value="Genomic_DNA"/>
</dbReference>
<keyword evidence="4" id="KW-0804">Transcription</keyword>
<dbReference type="InterPro" id="IPR036388">
    <property type="entry name" value="WH-like_DNA-bd_sf"/>
</dbReference>
<proteinExistence type="inferred from homology"/>
<evidence type="ECO:0000313" key="6">
    <source>
        <dbReference type="EMBL" id="PRH84036.1"/>
    </source>
</evidence>
<comment type="similarity">
    <text evidence="1">Belongs to the LysR transcriptional regulatory family.</text>
</comment>
<dbReference type="SUPFAM" id="SSF53850">
    <property type="entry name" value="Periplasmic binding protein-like II"/>
    <property type="match status" value="1"/>
</dbReference>
<dbReference type="Gene3D" id="3.40.190.290">
    <property type="match status" value="1"/>
</dbReference>
<feature type="domain" description="HTH lysR-type" evidence="5">
    <location>
        <begin position="1"/>
        <end position="58"/>
    </location>
</feature>
<evidence type="ECO:0000313" key="7">
    <source>
        <dbReference type="Proteomes" id="UP000237682"/>
    </source>
</evidence>
<dbReference type="FunFam" id="1.10.10.10:FF:000001">
    <property type="entry name" value="LysR family transcriptional regulator"/>
    <property type="match status" value="1"/>
</dbReference>
<dbReference type="Pfam" id="PF00126">
    <property type="entry name" value="HTH_1"/>
    <property type="match status" value="1"/>
</dbReference>
<dbReference type="GO" id="GO:0003700">
    <property type="term" value="F:DNA-binding transcription factor activity"/>
    <property type="evidence" value="ECO:0007669"/>
    <property type="project" value="InterPro"/>
</dbReference>
<dbReference type="GO" id="GO:0000976">
    <property type="term" value="F:transcription cis-regulatory region binding"/>
    <property type="evidence" value="ECO:0007669"/>
    <property type="project" value="TreeGrafter"/>
</dbReference>
<evidence type="ECO:0000256" key="2">
    <source>
        <dbReference type="ARBA" id="ARBA00023015"/>
    </source>
</evidence>
<sequence length="287" mass="30950">MDLSSLDIFLAVADEQSVTRASSRLGRVPSNVTTRVKQLEQELGAALFSREGKRMRLTQEGEVFLTYANRLIALADEARGALKPSGPAGSFRVGTMESTAASRLPPVLAKFHAAWPAVSLKLITGGTKGLIRQLLAHELDCALIGQPSVEGIDTGYDVGRLEGERVFTEDLLIVLPPRHPPIAEAADLRVDSLAALEPGCTYRAVAEHWARGARRLRVQELASYHAMLAAVSTGNAIGVMPRSVLDLLPGGSEVQTHPLGRIETLLVRRRGEASPAFEAFRRAFVEG</sequence>
<evidence type="ECO:0000256" key="4">
    <source>
        <dbReference type="ARBA" id="ARBA00023163"/>
    </source>
</evidence>
<dbReference type="Pfam" id="PF03466">
    <property type="entry name" value="LysR_substrate"/>
    <property type="match status" value="1"/>
</dbReference>
<organism evidence="6 7">
    <name type="scientific">Labrys okinawensis</name>
    <dbReference type="NCBI Taxonomy" id="346911"/>
    <lineage>
        <taxon>Bacteria</taxon>
        <taxon>Pseudomonadati</taxon>
        <taxon>Pseudomonadota</taxon>
        <taxon>Alphaproteobacteria</taxon>
        <taxon>Hyphomicrobiales</taxon>
        <taxon>Xanthobacteraceae</taxon>
        <taxon>Labrys</taxon>
    </lineage>
</organism>
<dbReference type="PROSITE" id="PS50931">
    <property type="entry name" value="HTH_LYSR"/>
    <property type="match status" value="1"/>
</dbReference>
<dbReference type="InterPro" id="IPR000847">
    <property type="entry name" value="LysR_HTH_N"/>
</dbReference>
<name>A0A2S9Q3U4_9HYPH</name>
<dbReference type="OrthoDB" id="8479357at2"/>
<dbReference type="Gene3D" id="1.10.10.10">
    <property type="entry name" value="Winged helix-like DNA-binding domain superfamily/Winged helix DNA-binding domain"/>
    <property type="match status" value="1"/>
</dbReference>
<evidence type="ECO:0000256" key="3">
    <source>
        <dbReference type="ARBA" id="ARBA00023125"/>
    </source>
</evidence>
<protein>
    <submittedName>
        <fullName evidence="6">LysR family transcriptional regulator</fullName>
    </submittedName>
</protein>
<dbReference type="PANTHER" id="PTHR30126:SF40">
    <property type="entry name" value="HTH-TYPE TRANSCRIPTIONAL REGULATOR GLTR"/>
    <property type="match status" value="1"/>
</dbReference>
<gene>
    <name evidence="6" type="ORF">C5L14_28580</name>
</gene>
<evidence type="ECO:0000256" key="1">
    <source>
        <dbReference type="ARBA" id="ARBA00009437"/>
    </source>
</evidence>
<accession>A0A2S9Q3U4</accession>
<comment type="caution">
    <text evidence="6">The sequence shown here is derived from an EMBL/GenBank/DDBJ whole genome shotgun (WGS) entry which is preliminary data.</text>
</comment>
<dbReference type="AlphaFoldDB" id="A0A2S9Q3U4"/>
<dbReference type="SUPFAM" id="SSF46785">
    <property type="entry name" value="Winged helix' DNA-binding domain"/>
    <property type="match status" value="1"/>
</dbReference>